<dbReference type="EMBL" id="AJWY01000211">
    <property type="protein sequence ID" value="EKC81479.1"/>
    <property type="molecule type" value="Genomic_DNA"/>
</dbReference>
<dbReference type="AlphaFoldDB" id="K1UMJ6"/>
<accession>K1UMJ6</accession>
<reference evidence="1" key="1">
    <citation type="journal article" date="2013" name="Environ. Microbiol.">
        <title>Microbiota from the distal guts of lean and obese adolescents exhibit partial functional redundancy besides clear differences in community structure.</title>
        <authorList>
            <person name="Ferrer M."/>
            <person name="Ruiz A."/>
            <person name="Lanza F."/>
            <person name="Haange S.B."/>
            <person name="Oberbach A."/>
            <person name="Till H."/>
            <person name="Bargiela R."/>
            <person name="Campoy C."/>
            <person name="Segura M.T."/>
            <person name="Richter M."/>
            <person name="von Bergen M."/>
            <person name="Seifert J."/>
            <person name="Suarez A."/>
        </authorList>
    </citation>
    <scope>NUCLEOTIDE SEQUENCE</scope>
</reference>
<sequence length="83" mass="9358">IPPEFLLCSIKYRCQLTYDIIGSEGREKGEIVTMESVSDGEQKTMDIILSPLMMAKWIEDNLSDEYDTAESANSESNETTAQF</sequence>
<comment type="caution">
    <text evidence="1">The sequence shown here is derived from an EMBL/GenBank/DDBJ whole genome shotgun (WGS) entry which is preliminary data.</text>
</comment>
<evidence type="ECO:0000313" key="1">
    <source>
        <dbReference type="EMBL" id="EKC81479.1"/>
    </source>
</evidence>
<name>K1UMJ6_9ZZZZ</name>
<protein>
    <submittedName>
        <fullName evidence="1">Uncharacterized protein</fullName>
    </submittedName>
</protein>
<gene>
    <name evidence="1" type="ORF">LEA_00299</name>
</gene>
<feature type="non-terminal residue" evidence="1">
    <location>
        <position position="1"/>
    </location>
</feature>
<organism evidence="1">
    <name type="scientific">human gut metagenome</name>
    <dbReference type="NCBI Taxonomy" id="408170"/>
    <lineage>
        <taxon>unclassified sequences</taxon>
        <taxon>metagenomes</taxon>
        <taxon>organismal metagenomes</taxon>
    </lineage>
</organism>
<proteinExistence type="predicted"/>